<protein>
    <submittedName>
        <fullName evidence="1">Phytosulfokines 6</fullName>
    </submittedName>
</protein>
<evidence type="ECO:0000313" key="2">
    <source>
        <dbReference type="Proteomes" id="UP001140949"/>
    </source>
</evidence>
<dbReference type="EMBL" id="JANAVB010042816">
    <property type="protein sequence ID" value="KAJ6793739.1"/>
    <property type="molecule type" value="Genomic_DNA"/>
</dbReference>
<name>A0AAX6DPX9_IRIPA</name>
<reference evidence="1" key="1">
    <citation type="journal article" date="2023" name="GigaByte">
        <title>Genome assembly of the bearded iris, Iris pallida Lam.</title>
        <authorList>
            <person name="Bruccoleri R.E."/>
            <person name="Oakeley E.J."/>
            <person name="Faust A.M.E."/>
            <person name="Altorfer M."/>
            <person name="Dessus-Babus S."/>
            <person name="Burckhardt D."/>
            <person name="Oertli M."/>
            <person name="Naumann U."/>
            <person name="Petersen F."/>
            <person name="Wong J."/>
        </authorList>
    </citation>
    <scope>NUCLEOTIDE SEQUENCE</scope>
    <source>
        <strain evidence="1">GSM-AAB239-AS_SAM_17_03QT</strain>
    </source>
</reference>
<gene>
    <name evidence="1" type="ORF">M6B38_235015</name>
</gene>
<accession>A0AAX6DPX9</accession>
<keyword evidence="2" id="KW-1185">Reference proteome</keyword>
<reference evidence="1" key="2">
    <citation type="submission" date="2023-04" db="EMBL/GenBank/DDBJ databases">
        <authorList>
            <person name="Bruccoleri R.E."/>
            <person name="Oakeley E.J."/>
            <person name="Faust A.-M."/>
            <person name="Dessus-Babus S."/>
            <person name="Altorfer M."/>
            <person name="Burckhardt D."/>
            <person name="Oertli M."/>
            <person name="Naumann U."/>
            <person name="Petersen F."/>
            <person name="Wong J."/>
        </authorList>
    </citation>
    <scope>NUCLEOTIDE SEQUENCE</scope>
    <source>
        <strain evidence="1">GSM-AAB239-AS_SAM_17_03QT</strain>
        <tissue evidence="1">Leaf</tissue>
    </source>
</reference>
<sequence length="79" mass="9083">MISSQQLTRIDFPLVYCIVGRLKYNYFDNPVSQSVIYIYSFYSSSSTGPVASLRVSFLLESDYCNVGLRLVCLYNIYDI</sequence>
<dbReference type="AlphaFoldDB" id="A0AAX6DPX9"/>
<comment type="caution">
    <text evidence="1">The sequence shown here is derived from an EMBL/GenBank/DDBJ whole genome shotgun (WGS) entry which is preliminary data.</text>
</comment>
<evidence type="ECO:0000313" key="1">
    <source>
        <dbReference type="EMBL" id="KAJ6793739.1"/>
    </source>
</evidence>
<proteinExistence type="predicted"/>
<organism evidence="1 2">
    <name type="scientific">Iris pallida</name>
    <name type="common">Sweet iris</name>
    <dbReference type="NCBI Taxonomy" id="29817"/>
    <lineage>
        <taxon>Eukaryota</taxon>
        <taxon>Viridiplantae</taxon>
        <taxon>Streptophyta</taxon>
        <taxon>Embryophyta</taxon>
        <taxon>Tracheophyta</taxon>
        <taxon>Spermatophyta</taxon>
        <taxon>Magnoliopsida</taxon>
        <taxon>Liliopsida</taxon>
        <taxon>Asparagales</taxon>
        <taxon>Iridaceae</taxon>
        <taxon>Iridoideae</taxon>
        <taxon>Irideae</taxon>
        <taxon>Iris</taxon>
    </lineage>
</organism>
<dbReference type="Proteomes" id="UP001140949">
    <property type="component" value="Unassembled WGS sequence"/>
</dbReference>